<evidence type="ECO:0000256" key="6">
    <source>
        <dbReference type="SAM" id="Phobius"/>
    </source>
</evidence>
<gene>
    <name evidence="8" type="ORF">SADUNF_Sadunf14G0119900</name>
</gene>
<dbReference type="EMBL" id="JADGMS010000014">
    <property type="protein sequence ID" value="KAF9669558.1"/>
    <property type="molecule type" value="Genomic_DNA"/>
</dbReference>
<evidence type="ECO:0000259" key="7">
    <source>
        <dbReference type="Pfam" id="PF00892"/>
    </source>
</evidence>
<feature type="transmembrane region" description="Helical" evidence="6">
    <location>
        <begin position="211"/>
        <end position="232"/>
    </location>
</feature>
<feature type="transmembrane region" description="Helical" evidence="6">
    <location>
        <begin position="282"/>
        <end position="302"/>
    </location>
</feature>
<dbReference type="Proteomes" id="UP000657918">
    <property type="component" value="Unassembled WGS sequence"/>
</dbReference>
<sequence>MAASAEISDGDHDAVELIVRDASASALVLDEISGDGAVLGSEEITPLLKPKINIFSVSHSRRKPRKVNNGCFCISLQEKGTKLPEIETFPITQFVLWIWGGSRYSGLLCVAISSTIYFVMEVLSDFFSAQSIPLFETAFARCTITLILSYLWLRGNGQPIFGPAHARKFLFSRALTGCFSLLSFIYCSDLVDKLLARHLFCPFSIRRLPLSQAIVLSFTTPIMASIVARIILHEKLKIADVGGLACSFFGVLFIFRQILTTQGALLRVGETNYIAIKGRNHVLMVLVALFSSITGGISYCLIKAGAKASDQPLATVFSFGILATPATGICTFAFEPKIPTLPWLAVTLQVFCHYLFTLNEFVLPNAYTFFLMLILGFLSFSAEVFFAHGLQLEKTSKAANVLYMEVALSQIWGIGSRRITPSFGGLVGCLLILISVCCTLYFGPEKEIE</sequence>
<dbReference type="SUPFAM" id="SSF103481">
    <property type="entry name" value="Multidrug resistance efflux transporter EmrE"/>
    <property type="match status" value="2"/>
</dbReference>
<dbReference type="PANTHER" id="PTHR22911:SF6">
    <property type="entry name" value="SOLUTE CARRIER FAMILY 35 MEMBER G1"/>
    <property type="match status" value="1"/>
</dbReference>
<feature type="transmembrane region" description="Helical" evidence="6">
    <location>
        <begin position="366"/>
        <end position="386"/>
    </location>
</feature>
<accession>A0A835JJ27</accession>
<name>A0A835JJ27_9ROSI</name>
<feature type="transmembrane region" description="Helical" evidence="6">
    <location>
        <begin position="314"/>
        <end position="334"/>
    </location>
</feature>
<reference evidence="8 9" key="1">
    <citation type="submission" date="2020-10" db="EMBL/GenBank/DDBJ databases">
        <title>Plant Genome Project.</title>
        <authorList>
            <person name="Zhang R.-G."/>
        </authorList>
    </citation>
    <scope>NUCLEOTIDE SEQUENCE [LARGE SCALE GENOMIC DNA]</scope>
    <source>
        <strain evidence="8">FAFU-HL-1</strain>
        <tissue evidence="8">Leaf</tissue>
    </source>
</reference>
<feature type="transmembrane region" description="Helical" evidence="6">
    <location>
        <begin position="239"/>
        <end position="259"/>
    </location>
</feature>
<feature type="transmembrane region" description="Helical" evidence="6">
    <location>
        <begin position="421"/>
        <end position="443"/>
    </location>
</feature>
<comment type="caution">
    <text evidence="8">The sequence shown here is derived from an EMBL/GenBank/DDBJ whole genome shotgun (WGS) entry which is preliminary data.</text>
</comment>
<dbReference type="GO" id="GO:0016020">
    <property type="term" value="C:membrane"/>
    <property type="evidence" value="ECO:0007669"/>
    <property type="project" value="UniProtKB-SubCell"/>
</dbReference>
<evidence type="ECO:0000256" key="1">
    <source>
        <dbReference type="ARBA" id="ARBA00004141"/>
    </source>
</evidence>
<evidence type="ECO:0000256" key="5">
    <source>
        <dbReference type="ARBA" id="ARBA00023136"/>
    </source>
</evidence>
<dbReference type="OrthoDB" id="306876at2759"/>
<keyword evidence="3 6" id="KW-0812">Transmembrane</keyword>
<dbReference type="AlphaFoldDB" id="A0A835JJ27"/>
<feature type="transmembrane region" description="Helical" evidence="6">
    <location>
        <begin position="104"/>
        <end position="120"/>
    </location>
</feature>
<evidence type="ECO:0000313" key="9">
    <source>
        <dbReference type="Proteomes" id="UP000657918"/>
    </source>
</evidence>
<feature type="domain" description="EamA" evidence="7">
    <location>
        <begin position="106"/>
        <end position="255"/>
    </location>
</feature>
<dbReference type="PANTHER" id="PTHR22911">
    <property type="entry name" value="ACYL-MALONYL CONDENSING ENZYME-RELATED"/>
    <property type="match status" value="1"/>
</dbReference>
<evidence type="ECO:0000256" key="2">
    <source>
        <dbReference type="ARBA" id="ARBA00007635"/>
    </source>
</evidence>
<feature type="transmembrane region" description="Helical" evidence="6">
    <location>
        <begin position="132"/>
        <end position="153"/>
    </location>
</feature>
<keyword evidence="4 6" id="KW-1133">Transmembrane helix</keyword>
<comment type="similarity">
    <text evidence="2">Belongs to the drug/metabolite transporter (DMT) superfamily. Plant drug/metabolite exporter (P-DME) (TC 2.A.7.4) family.</text>
</comment>
<evidence type="ECO:0000256" key="4">
    <source>
        <dbReference type="ARBA" id="ARBA00022989"/>
    </source>
</evidence>
<dbReference type="Pfam" id="PF00892">
    <property type="entry name" value="EamA"/>
    <property type="match status" value="1"/>
</dbReference>
<dbReference type="InterPro" id="IPR000620">
    <property type="entry name" value="EamA_dom"/>
</dbReference>
<keyword evidence="9" id="KW-1185">Reference proteome</keyword>
<protein>
    <recommendedName>
        <fullName evidence="7">EamA domain-containing protein</fullName>
    </recommendedName>
</protein>
<organism evidence="8 9">
    <name type="scientific">Salix dunnii</name>
    <dbReference type="NCBI Taxonomy" id="1413687"/>
    <lineage>
        <taxon>Eukaryota</taxon>
        <taxon>Viridiplantae</taxon>
        <taxon>Streptophyta</taxon>
        <taxon>Embryophyta</taxon>
        <taxon>Tracheophyta</taxon>
        <taxon>Spermatophyta</taxon>
        <taxon>Magnoliopsida</taxon>
        <taxon>eudicotyledons</taxon>
        <taxon>Gunneridae</taxon>
        <taxon>Pentapetalae</taxon>
        <taxon>rosids</taxon>
        <taxon>fabids</taxon>
        <taxon>Malpighiales</taxon>
        <taxon>Salicaceae</taxon>
        <taxon>Saliceae</taxon>
        <taxon>Salix</taxon>
    </lineage>
</organism>
<evidence type="ECO:0000313" key="8">
    <source>
        <dbReference type="EMBL" id="KAF9669558.1"/>
    </source>
</evidence>
<keyword evidence="5 6" id="KW-0472">Membrane</keyword>
<comment type="subcellular location">
    <subcellularLocation>
        <location evidence="1">Membrane</location>
        <topology evidence="1">Multi-pass membrane protein</topology>
    </subcellularLocation>
</comment>
<proteinExistence type="inferred from homology"/>
<dbReference type="InterPro" id="IPR037185">
    <property type="entry name" value="EmrE-like"/>
</dbReference>
<evidence type="ECO:0000256" key="3">
    <source>
        <dbReference type="ARBA" id="ARBA00022692"/>
    </source>
</evidence>
<feature type="transmembrane region" description="Helical" evidence="6">
    <location>
        <begin position="174"/>
        <end position="191"/>
    </location>
</feature>